<accession>A0A914SC78</accession>
<reference evidence="2" key="1">
    <citation type="submission" date="2022-11" db="UniProtKB">
        <authorList>
            <consortium name="WormBaseParasite"/>
        </authorList>
    </citation>
    <scope>IDENTIFICATION</scope>
</reference>
<evidence type="ECO:0000313" key="2">
    <source>
        <dbReference type="WBParaSite" id="PEQ_0001169601-mRNA-1"/>
    </source>
</evidence>
<evidence type="ECO:0000313" key="1">
    <source>
        <dbReference type="Proteomes" id="UP000887564"/>
    </source>
</evidence>
<name>A0A914SC78_PAREQ</name>
<protein>
    <submittedName>
        <fullName evidence="2">Uncharacterized protein</fullName>
    </submittedName>
</protein>
<keyword evidence="1" id="KW-1185">Reference proteome</keyword>
<dbReference type="AlphaFoldDB" id="A0A914SC78"/>
<proteinExistence type="predicted"/>
<organism evidence="1 2">
    <name type="scientific">Parascaris equorum</name>
    <name type="common">Equine roundworm</name>
    <dbReference type="NCBI Taxonomy" id="6256"/>
    <lineage>
        <taxon>Eukaryota</taxon>
        <taxon>Metazoa</taxon>
        <taxon>Ecdysozoa</taxon>
        <taxon>Nematoda</taxon>
        <taxon>Chromadorea</taxon>
        <taxon>Rhabditida</taxon>
        <taxon>Spirurina</taxon>
        <taxon>Ascaridomorpha</taxon>
        <taxon>Ascaridoidea</taxon>
        <taxon>Ascarididae</taxon>
        <taxon>Parascaris</taxon>
    </lineage>
</organism>
<dbReference type="Proteomes" id="UP000887564">
    <property type="component" value="Unplaced"/>
</dbReference>
<dbReference type="WBParaSite" id="PEQ_0001169601-mRNA-1">
    <property type="protein sequence ID" value="PEQ_0001169601-mRNA-1"/>
    <property type="gene ID" value="PEQ_0001169601"/>
</dbReference>
<sequence>MLRNKIIETIDDNGNEFDITDGYFHLFLLEKRPKNSLLKHISKSRYVTRQFQRNARERKNLKKLSRFAHLPRSVKQKRQMR</sequence>